<dbReference type="PROSITE" id="PS50994">
    <property type="entry name" value="INTEGRASE"/>
    <property type="match status" value="1"/>
</dbReference>
<evidence type="ECO:0000313" key="4">
    <source>
        <dbReference type="Proteomes" id="UP001419268"/>
    </source>
</evidence>
<comment type="caution">
    <text evidence="3">The sequence shown here is derived from an EMBL/GenBank/DDBJ whole genome shotgun (WGS) entry which is preliminary data.</text>
</comment>
<dbReference type="Pfam" id="PF25597">
    <property type="entry name" value="SH3_retrovirus"/>
    <property type="match status" value="1"/>
</dbReference>
<accession>A0AAP0J136</accession>
<dbReference type="Gene3D" id="3.30.420.10">
    <property type="entry name" value="Ribonuclease H-like superfamily/Ribonuclease H"/>
    <property type="match status" value="1"/>
</dbReference>
<organism evidence="3 4">
    <name type="scientific">Stephania cephalantha</name>
    <dbReference type="NCBI Taxonomy" id="152367"/>
    <lineage>
        <taxon>Eukaryota</taxon>
        <taxon>Viridiplantae</taxon>
        <taxon>Streptophyta</taxon>
        <taxon>Embryophyta</taxon>
        <taxon>Tracheophyta</taxon>
        <taxon>Spermatophyta</taxon>
        <taxon>Magnoliopsida</taxon>
        <taxon>Ranunculales</taxon>
        <taxon>Menispermaceae</taxon>
        <taxon>Menispermoideae</taxon>
        <taxon>Cissampelideae</taxon>
        <taxon>Stephania</taxon>
    </lineage>
</organism>
<dbReference type="InterPro" id="IPR054722">
    <property type="entry name" value="PolX-like_BBD"/>
</dbReference>
<dbReference type="GO" id="GO:0015074">
    <property type="term" value="P:DNA integration"/>
    <property type="evidence" value="ECO:0007669"/>
    <property type="project" value="InterPro"/>
</dbReference>
<dbReference type="Pfam" id="PF00665">
    <property type="entry name" value="rve"/>
    <property type="match status" value="1"/>
</dbReference>
<dbReference type="InterPro" id="IPR036397">
    <property type="entry name" value="RNaseH_sf"/>
</dbReference>
<dbReference type="PANTHER" id="PTHR42648:SF31">
    <property type="entry name" value="RNA-DIRECTED DNA POLYMERASE"/>
    <property type="match status" value="1"/>
</dbReference>
<dbReference type="PANTHER" id="PTHR42648">
    <property type="entry name" value="TRANSPOSASE, PUTATIVE-RELATED"/>
    <property type="match status" value="1"/>
</dbReference>
<sequence>MNGSGTKLHGKKFINKDELYCNHCKMKRHTKENCFKLHGYPEWFTKQKNAVEKKPVMEQHYNVANMLETPLDFDVENSQKYGDFHTNMAVMIQQGIEKFMKGKYIAGSEGNNHVNTTHFGDFAGSLFHSTFCAHASVRHGDWIIDTGASNHICSDRYLFHFSKPPIHSTPAYLPDGTVKLVDAIGDIILTSKLTLHSCLHISSFKYNLLSVSKLYAYAHIKFVFHPSFCLLQDVESSQILGVGKVLGGLYILDQTSFNQEVINSFTCTSSNILETNVVSSHVNNVFSWHHLLGHPPLVVTKHLPMLSSKSALYSPDEPYDVCHMSKQCRLPFHLSLIKSVSPFQLLHMDLWGPYKHTSIQGAHYFLTIVDDFSRFTWTYLLQCKSTTSRTIESFLLFVQTHFSQTVKTIRTYNGTEFINQQCTTLFSKLGIVHQKSVPYSPQQNGVVERKHRHLLQVARALMFQSNFPKKFWGDSILTSTFLINRLPTSLLDWKSPFQVLFGHSPDYNFLKTFGCLCFAANILPSKDKFDTRSFKSVFLGYAPAQKAYRLYNFSNNSVFVSRDVVFYENVFPFRSSSFSSSDSPMLPLPLADDSDSPSLSVPSQVLPVSPTSPSFVIPKRSTRIKNPPGWLNDFVTNVIIPTNISSSFSHSSSVFDPPTFPYIISPHMSDHYKVFFAAVSMVKEPSSFQQAQKDPIWVDAMNKELQALELNETWILTDLPSDKKAIGSKWVYMTHLSGFFLSY</sequence>
<dbReference type="AlphaFoldDB" id="A0AAP0J136"/>
<dbReference type="InterPro" id="IPR001584">
    <property type="entry name" value="Integrase_cat-core"/>
</dbReference>
<dbReference type="InterPro" id="IPR057670">
    <property type="entry name" value="SH3_retrovirus"/>
</dbReference>
<keyword evidence="1" id="KW-0378">Hydrolase</keyword>
<name>A0AAP0J136_9MAGN</name>
<keyword evidence="4" id="KW-1185">Reference proteome</keyword>
<evidence type="ECO:0000313" key="3">
    <source>
        <dbReference type="EMBL" id="KAK9125652.1"/>
    </source>
</evidence>
<dbReference type="InterPro" id="IPR012337">
    <property type="entry name" value="RNaseH-like_sf"/>
</dbReference>
<dbReference type="Pfam" id="PF22936">
    <property type="entry name" value="Pol_BBD"/>
    <property type="match status" value="1"/>
</dbReference>
<dbReference type="GO" id="GO:0008233">
    <property type="term" value="F:peptidase activity"/>
    <property type="evidence" value="ECO:0007669"/>
    <property type="project" value="UniProtKB-KW"/>
</dbReference>
<gene>
    <name evidence="3" type="ORF">Scep_014498</name>
</gene>
<dbReference type="GO" id="GO:0006508">
    <property type="term" value="P:proteolysis"/>
    <property type="evidence" value="ECO:0007669"/>
    <property type="project" value="UniProtKB-KW"/>
</dbReference>
<dbReference type="InterPro" id="IPR039537">
    <property type="entry name" value="Retrotran_Ty1/copia-like"/>
</dbReference>
<evidence type="ECO:0000259" key="2">
    <source>
        <dbReference type="PROSITE" id="PS50994"/>
    </source>
</evidence>
<protein>
    <recommendedName>
        <fullName evidence="2">Integrase catalytic domain-containing protein</fullName>
    </recommendedName>
</protein>
<dbReference type="EMBL" id="JBBNAG010000006">
    <property type="protein sequence ID" value="KAK9125652.1"/>
    <property type="molecule type" value="Genomic_DNA"/>
</dbReference>
<reference evidence="3 4" key="1">
    <citation type="submission" date="2024-01" db="EMBL/GenBank/DDBJ databases">
        <title>Genome assemblies of Stephania.</title>
        <authorList>
            <person name="Yang L."/>
        </authorList>
    </citation>
    <scope>NUCLEOTIDE SEQUENCE [LARGE SCALE GENOMIC DNA]</scope>
    <source>
        <strain evidence="3">JXDWG</strain>
        <tissue evidence="3">Leaf</tissue>
    </source>
</reference>
<dbReference type="SUPFAM" id="SSF53098">
    <property type="entry name" value="Ribonuclease H-like"/>
    <property type="match status" value="1"/>
</dbReference>
<dbReference type="GO" id="GO:0003676">
    <property type="term" value="F:nucleic acid binding"/>
    <property type="evidence" value="ECO:0007669"/>
    <property type="project" value="InterPro"/>
</dbReference>
<proteinExistence type="predicted"/>
<evidence type="ECO:0000256" key="1">
    <source>
        <dbReference type="ARBA" id="ARBA00022670"/>
    </source>
</evidence>
<keyword evidence="1" id="KW-0645">Protease</keyword>
<feature type="domain" description="Integrase catalytic" evidence="2">
    <location>
        <begin position="338"/>
        <end position="504"/>
    </location>
</feature>
<dbReference type="Proteomes" id="UP001419268">
    <property type="component" value="Unassembled WGS sequence"/>
</dbReference>